<dbReference type="PROSITE" id="PS00028">
    <property type="entry name" value="ZINC_FINGER_C2H2_1"/>
    <property type="match status" value="2"/>
</dbReference>
<dbReference type="Pfam" id="PF13912">
    <property type="entry name" value="zf-C2H2_6"/>
    <property type="match status" value="3"/>
</dbReference>
<evidence type="ECO:0000256" key="1">
    <source>
        <dbReference type="PROSITE-ProRule" id="PRU00042"/>
    </source>
</evidence>
<dbReference type="SMART" id="SM00355">
    <property type="entry name" value="ZnF_C2H2"/>
    <property type="match status" value="3"/>
</dbReference>
<feature type="compositionally biased region" description="Basic and acidic residues" evidence="2">
    <location>
        <begin position="126"/>
        <end position="143"/>
    </location>
</feature>
<keyword evidence="1" id="KW-0863">Zinc-finger</keyword>
<gene>
    <name evidence="4" type="ORF">BUALT_Bualt13G0045200</name>
</gene>
<feature type="region of interest" description="Disordered" evidence="2">
    <location>
        <begin position="506"/>
        <end position="527"/>
    </location>
</feature>
<dbReference type="Gene3D" id="3.30.160.60">
    <property type="entry name" value="Classic Zinc Finger"/>
    <property type="match status" value="1"/>
</dbReference>
<dbReference type="GO" id="GO:0008270">
    <property type="term" value="F:zinc ion binding"/>
    <property type="evidence" value="ECO:0007669"/>
    <property type="project" value="UniProtKB-KW"/>
</dbReference>
<name>A0AAV6WIU5_9LAMI</name>
<accession>A0AAV6WIU5</accession>
<keyword evidence="1" id="KW-0862">Zinc</keyword>
<dbReference type="PANTHER" id="PTHR47591">
    <property type="entry name" value="ZINC FINGER PROTEIN ZAT2-RELATED"/>
    <property type="match status" value="1"/>
</dbReference>
<dbReference type="InterPro" id="IPR036236">
    <property type="entry name" value="Znf_C2H2_sf"/>
</dbReference>
<protein>
    <recommendedName>
        <fullName evidence="3">C2H2-type domain-containing protein</fullName>
    </recommendedName>
</protein>
<feature type="compositionally biased region" description="Polar residues" evidence="2">
    <location>
        <begin position="115"/>
        <end position="124"/>
    </location>
</feature>
<proteinExistence type="predicted"/>
<comment type="caution">
    <text evidence="4">The sequence shown here is derived from an EMBL/GenBank/DDBJ whole genome shotgun (WGS) entry which is preliminary data.</text>
</comment>
<dbReference type="EMBL" id="WHWC01000013">
    <property type="protein sequence ID" value="KAG8371036.1"/>
    <property type="molecule type" value="Genomic_DNA"/>
</dbReference>
<dbReference type="InterPro" id="IPR013087">
    <property type="entry name" value="Znf_C2H2_type"/>
</dbReference>
<dbReference type="PROSITE" id="PS50157">
    <property type="entry name" value="ZINC_FINGER_C2H2_2"/>
    <property type="match status" value="2"/>
</dbReference>
<evidence type="ECO:0000313" key="5">
    <source>
        <dbReference type="Proteomes" id="UP000826271"/>
    </source>
</evidence>
<reference evidence="4" key="1">
    <citation type="submission" date="2019-10" db="EMBL/GenBank/DDBJ databases">
        <authorList>
            <person name="Zhang R."/>
            <person name="Pan Y."/>
            <person name="Wang J."/>
            <person name="Ma R."/>
            <person name="Yu S."/>
        </authorList>
    </citation>
    <scope>NUCLEOTIDE SEQUENCE</scope>
    <source>
        <strain evidence="4">LA-IB0</strain>
        <tissue evidence="4">Leaf</tissue>
    </source>
</reference>
<dbReference type="SUPFAM" id="SSF57667">
    <property type="entry name" value="beta-beta-alpha zinc fingers"/>
    <property type="match status" value="1"/>
</dbReference>
<evidence type="ECO:0000259" key="3">
    <source>
        <dbReference type="PROSITE" id="PS50157"/>
    </source>
</evidence>
<keyword evidence="5" id="KW-1185">Reference proteome</keyword>
<keyword evidence="1" id="KW-0479">Metal-binding</keyword>
<dbReference type="AlphaFoldDB" id="A0AAV6WIU5"/>
<sequence length="560" mass="61293">MEHENPNEEELKCPICEQTFVSEKSLFGHMRNHPERNWRGMKPPILMAKSECVSNDVLVRGWSKTGRRSRHGKAPMRIPASENGSSYDLVALANGELGKENLPPKKRRLELFVSSSDGNESWSTEKGMENDDKMANPEPESSKKMKGLLVVNEASLGIGKRTQNVDKLANLEPESSKKMKDLLVVNDASLIIGKGTQNVDKLANPELESSKKMKGLLVVNETSLSIGKRTQNVDGLANREPKSSKKMKDLLVVNDASLIIGKGTQNVDKLANPGLESSKKMKGLLVVNEANLSIGKRTQNVDGLANREPESSKKMKDLLVVNDASLIIGKGTQNVDKLANSEPESSKKLKDLLVIIDTSRIIGKGTYNIDKLANPEPESSKKKKDSLVVNDTRLDTGIGTENDDKKVNPMAKSSRKMKELLVVNDTIVSKTSRVKQQYVCDICARSFKSYQALGGHKAHHNSKADKIVGSIGEDDESSTIVADSVASLVHECPFCEKIFSKGQALGGHKRHCRGPGNQGNRGGEVNPDPPSVCGFDLNEFPPEWIPEEIETGEVMKNGEV</sequence>
<feature type="region of interest" description="Disordered" evidence="2">
    <location>
        <begin position="115"/>
        <end position="144"/>
    </location>
</feature>
<evidence type="ECO:0000313" key="4">
    <source>
        <dbReference type="EMBL" id="KAG8371036.1"/>
    </source>
</evidence>
<dbReference type="PANTHER" id="PTHR47591:SF1">
    <property type="entry name" value="ZINC FINGER PROTEIN ZAT2-RELATED"/>
    <property type="match status" value="1"/>
</dbReference>
<dbReference type="Proteomes" id="UP000826271">
    <property type="component" value="Unassembled WGS sequence"/>
</dbReference>
<feature type="domain" description="C2H2-type" evidence="3">
    <location>
        <begin position="11"/>
        <end position="38"/>
    </location>
</feature>
<feature type="domain" description="C2H2-type" evidence="3">
    <location>
        <begin position="438"/>
        <end position="465"/>
    </location>
</feature>
<organism evidence="4 5">
    <name type="scientific">Buddleja alternifolia</name>
    <dbReference type="NCBI Taxonomy" id="168488"/>
    <lineage>
        <taxon>Eukaryota</taxon>
        <taxon>Viridiplantae</taxon>
        <taxon>Streptophyta</taxon>
        <taxon>Embryophyta</taxon>
        <taxon>Tracheophyta</taxon>
        <taxon>Spermatophyta</taxon>
        <taxon>Magnoliopsida</taxon>
        <taxon>eudicotyledons</taxon>
        <taxon>Gunneridae</taxon>
        <taxon>Pentapetalae</taxon>
        <taxon>asterids</taxon>
        <taxon>lamiids</taxon>
        <taxon>Lamiales</taxon>
        <taxon>Scrophulariaceae</taxon>
        <taxon>Buddlejeae</taxon>
        <taxon>Buddleja</taxon>
    </lineage>
</organism>
<evidence type="ECO:0000256" key="2">
    <source>
        <dbReference type="SAM" id="MobiDB-lite"/>
    </source>
</evidence>